<comment type="caution">
    <text evidence="6">The sequence shown here is derived from an EMBL/GenBank/DDBJ whole genome shotgun (WGS) entry which is preliminary data.</text>
</comment>
<keyword evidence="4" id="KW-0653">Protein transport</keyword>
<evidence type="ECO:0000313" key="7">
    <source>
        <dbReference type="Proteomes" id="UP001321580"/>
    </source>
</evidence>
<sequence length="249" mass="27037">MIVAHALRSVMIGVAISCVVAGASLAQTKKEVDPKAAQAIARVSAKLRELQRYTLDADVTTKTALATGGYRTFEGKAHYDVSKPSHLHAAVNGKNLRREVTYDGATLTVFAPDRNVYARVAAPGTLPTVLQEVRRRAGFELPIAEVLAWDSEAAVLQGATRASFTGEALVRGTACRQYSYKRDGVSWELYVDGRGLLCKLSRVDTRDPGLPGYSAELTWNTDVRVDDARFTFTPPPGAREVAWEAIGEK</sequence>
<dbReference type="Pfam" id="PF09865">
    <property type="entry name" value="DUF2092"/>
    <property type="match status" value="1"/>
</dbReference>
<dbReference type="RefSeq" id="WP_283212028.1">
    <property type="nucleotide sequence ID" value="NZ_JASGBI010000001.1"/>
</dbReference>
<dbReference type="Proteomes" id="UP001321580">
    <property type="component" value="Unassembled WGS sequence"/>
</dbReference>
<evidence type="ECO:0000313" key="6">
    <source>
        <dbReference type="EMBL" id="MDI9238575.1"/>
    </source>
</evidence>
<gene>
    <name evidence="6" type="ORF">QLQ15_06560</name>
</gene>
<evidence type="ECO:0000256" key="3">
    <source>
        <dbReference type="ARBA" id="ARBA00022729"/>
    </source>
</evidence>
<feature type="signal peptide" evidence="5">
    <location>
        <begin position="1"/>
        <end position="26"/>
    </location>
</feature>
<proteinExistence type="predicted"/>
<reference evidence="6 7" key="1">
    <citation type="submission" date="2023-05" db="EMBL/GenBank/DDBJ databases">
        <title>Lysobacter sp. strain LF1 Genome sequencing and assembly.</title>
        <authorList>
            <person name="Jung Y."/>
        </authorList>
    </citation>
    <scope>NUCLEOTIDE SEQUENCE [LARGE SCALE GENOMIC DNA]</scope>
    <source>
        <strain evidence="6 7">LF1</strain>
    </source>
</reference>
<comment type="subunit">
    <text evidence="1">Monomer.</text>
</comment>
<dbReference type="EMBL" id="JASGBI010000001">
    <property type="protein sequence ID" value="MDI9238575.1"/>
    <property type="molecule type" value="Genomic_DNA"/>
</dbReference>
<dbReference type="InterPro" id="IPR029046">
    <property type="entry name" value="LolA/LolB/LppX"/>
</dbReference>
<dbReference type="Gene3D" id="2.50.20.10">
    <property type="entry name" value="Lipoprotein localisation LolA/LolB/LppX"/>
    <property type="match status" value="1"/>
</dbReference>
<protein>
    <submittedName>
        <fullName evidence="6">DUF2092 domain-containing protein</fullName>
    </submittedName>
</protein>
<evidence type="ECO:0000256" key="4">
    <source>
        <dbReference type="ARBA" id="ARBA00022927"/>
    </source>
</evidence>
<accession>A0ABT6XEK4</accession>
<evidence type="ECO:0000256" key="5">
    <source>
        <dbReference type="SAM" id="SignalP"/>
    </source>
</evidence>
<feature type="chain" id="PRO_5046351504" evidence="5">
    <location>
        <begin position="27"/>
        <end position="249"/>
    </location>
</feature>
<keyword evidence="2" id="KW-0813">Transport</keyword>
<keyword evidence="7" id="KW-1185">Reference proteome</keyword>
<evidence type="ECO:0000256" key="1">
    <source>
        <dbReference type="ARBA" id="ARBA00011245"/>
    </source>
</evidence>
<keyword evidence="3 5" id="KW-0732">Signal</keyword>
<dbReference type="InterPro" id="IPR019207">
    <property type="entry name" value="DUF2092"/>
</dbReference>
<organism evidence="6 7">
    <name type="scientific">Lysobacter stagni</name>
    <dbReference type="NCBI Taxonomy" id="3045172"/>
    <lineage>
        <taxon>Bacteria</taxon>
        <taxon>Pseudomonadati</taxon>
        <taxon>Pseudomonadota</taxon>
        <taxon>Gammaproteobacteria</taxon>
        <taxon>Lysobacterales</taxon>
        <taxon>Lysobacteraceae</taxon>
        <taxon>Lysobacter</taxon>
    </lineage>
</organism>
<dbReference type="SUPFAM" id="SSF89392">
    <property type="entry name" value="Prokaryotic lipoproteins and lipoprotein localization factors"/>
    <property type="match status" value="1"/>
</dbReference>
<name>A0ABT6XEK4_9GAMM</name>
<evidence type="ECO:0000256" key="2">
    <source>
        <dbReference type="ARBA" id="ARBA00022448"/>
    </source>
</evidence>